<proteinExistence type="predicted"/>
<sequence length="220" mass="22041">MKLSTTTLVLGVALAVVAGLFSSTIFGITGIKSDAQTSTTATGLITGHVVTTLTDSDGNIKAYRQSDNLIVNNGENCVSKMLFGASGGGSTGSNVCTGAITEGFRYIAIGNSSTAVTSADTGLGAELTASGLGAKFSTITWTNSTGSGSGTTAQAVMAATFTNSGSTQAVRESGLFNGTNASTNGMFARQTFSDITMNNGDSLTVQWTINIGGTANALTP</sequence>
<organism evidence="1 2">
    <name type="scientific">Candidatus Nitrosotenuis uzonensis</name>
    <dbReference type="NCBI Taxonomy" id="1407055"/>
    <lineage>
        <taxon>Archaea</taxon>
        <taxon>Nitrososphaerota</taxon>
        <taxon>Candidatus Nitrosotenuis</taxon>
    </lineage>
</organism>
<dbReference type="Proteomes" id="UP000655759">
    <property type="component" value="Unassembled WGS sequence"/>
</dbReference>
<evidence type="ECO:0000313" key="1">
    <source>
        <dbReference type="EMBL" id="CAE6488749.1"/>
    </source>
</evidence>
<name>A0A812F4Y8_9ARCH</name>
<evidence type="ECO:0000313" key="2">
    <source>
        <dbReference type="Proteomes" id="UP000655759"/>
    </source>
</evidence>
<comment type="caution">
    <text evidence="1">The sequence shown here is derived from an EMBL/GenBank/DDBJ whole genome shotgun (WGS) entry which is preliminary data.</text>
</comment>
<reference evidence="1" key="1">
    <citation type="submission" date="2021-02" db="EMBL/GenBank/DDBJ databases">
        <authorList>
            <person name="Han P."/>
        </authorList>
    </citation>
    <scope>NUCLEOTIDE SEQUENCE</scope>
    <source>
        <strain evidence="1">Candidatus Nitrosotenuis uzonensis 5A</strain>
    </source>
</reference>
<gene>
    <name evidence="1" type="ORF">NUZ5A_20507</name>
</gene>
<dbReference type="AlphaFoldDB" id="A0A812F4Y8"/>
<protein>
    <submittedName>
        <fullName evidence="1">Uncharacterized protein</fullName>
    </submittedName>
</protein>
<accession>A0A812F4Y8</accession>
<dbReference type="EMBL" id="CAJNAQ010000002">
    <property type="protein sequence ID" value="CAE6488749.1"/>
    <property type="molecule type" value="Genomic_DNA"/>
</dbReference>